<feature type="transmembrane region" description="Helical" evidence="5">
    <location>
        <begin position="72"/>
        <end position="92"/>
    </location>
</feature>
<keyword evidence="2 5" id="KW-0812">Transmembrane</keyword>
<organism evidence="7 8">
    <name type="scientific">Strongylocentrotus purpuratus</name>
    <name type="common">Purple sea urchin</name>
    <dbReference type="NCBI Taxonomy" id="7668"/>
    <lineage>
        <taxon>Eukaryota</taxon>
        <taxon>Metazoa</taxon>
        <taxon>Echinodermata</taxon>
        <taxon>Eleutherozoa</taxon>
        <taxon>Echinozoa</taxon>
        <taxon>Echinoidea</taxon>
        <taxon>Euechinoidea</taxon>
        <taxon>Echinacea</taxon>
        <taxon>Camarodonta</taxon>
        <taxon>Echinidea</taxon>
        <taxon>Strongylocentrotidae</taxon>
        <taxon>Strongylocentrotus</taxon>
    </lineage>
</organism>
<evidence type="ECO:0000313" key="7">
    <source>
        <dbReference type="EnsemblMetazoa" id="XP_030840343"/>
    </source>
</evidence>
<dbReference type="InterPro" id="IPR050186">
    <property type="entry name" value="TPT_transporter"/>
</dbReference>
<dbReference type="GO" id="GO:0016020">
    <property type="term" value="C:membrane"/>
    <property type="evidence" value="ECO:0007669"/>
    <property type="project" value="UniProtKB-SubCell"/>
</dbReference>
<keyword evidence="4 5" id="KW-0472">Membrane</keyword>
<feature type="transmembrane region" description="Helical" evidence="5">
    <location>
        <begin position="320"/>
        <end position="341"/>
    </location>
</feature>
<feature type="transmembrane region" description="Helical" evidence="5">
    <location>
        <begin position="265"/>
        <end position="284"/>
    </location>
</feature>
<dbReference type="GO" id="GO:0005801">
    <property type="term" value="C:cis-Golgi network"/>
    <property type="evidence" value="ECO:0000318"/>
    <property type="project" value="GO_Central"/>
</dbReference>
<evidence type="ECO:0000259" key="6">
    <source>
        <dbReference type="Pfam" id="PF03151"/>
    </source>
</evidence>
<dbReference type="KEGG" id="spu:763619"/>
<dbReference type="InParanoid" id="A0A7M7NQV2"/>
<dbReference type="EnsemblMetazoa" id="XM_030984483">
    <property type="protein sequence ID" value="XP_030840343"/>
    <property type="gene ID" value="LOC763619"/>
</dbReference>
<protein>
    <recommendedName>
        <fullName evidence="6">Sugar phosphate transporter domain-containing protein</fullName>
    </recommendedName>
</protein>
<feature type="transmembrane region" description="Helical" evidence="5">
    <location>
        <begin position="132"/>
        <end position="157"/>
    </location>
</feature>
<evidence type="ECO:0000256" key="2">
    <source>
        <dbReference type="ARBA" id="ARBA00022692"/>
    </source>
</evidence>
<dbReference type="CDD" id="cd21092">
    <property type="entry name" value="TPT_S35C2"/>
    <property type="match status" value="1"/>
</dbReference>
<dbReference type="Proteomes" id="UP000007110">
    <property type="component" value="Unassembled WGS sequence"/>
</dbReference>
<dbReference type="RefSeq" id="XP_030840343.1">
    <property type="nucleotide sequence ID" value="XM_030984483.1"/>
</dbReference>
<feature type="transmembrane region" description="Helical" evidence="5">
    <location>
        <begin position="36"/>
        <end position="60"/>
    </location>
</feature>
<feature type="transmembrane region" description="Helical" evidence="5">
    <location>
        <begin position="226"/>
        <end position="245"/>
    </location>
</feature>
<evidence type="ECO:0000256" key="5">
    <source>
        <dbReference type="SAM" id="Phobius"/>
    </source>
</evidence>
<dbReference type="GO" id="GO:0005793">
    <property type="term" value="C:endoplasmic reticulum-Golgi intermediate compartment"/>
    <property type="evidence" value="ECO:0000318"/>
    <property type="project" value="GO_Central"/>
</dbReference>
<name>A0A7M7NQV2_STRPU</name>
<reference evidence="7" key="2">
    <citation type="submission" date="2021-01" db="UniProtKB">
        <authorList>
            <consortium name="EnsemblMetazoa"/>
        </authorList>
    </citation>
    <scope>IDENTIFICATION</scope>
</reference>
<keyword evidence="8" id="KW-1185">Reference proteome</keyword>
<dbReference type="GO" id="GO:0015786">
    <property type="term" value="P:UDP-glucose transmembrane transport"/>
    <property type="evidence" value="ECO:0000318"/>
    <property type="project" value="GO_Central"/>
</dbReference>
<accession>A0A7M7NQV2</accession>
<comment type="subcellular location">
    <subcellularLocation>
        <location evidence="1">Membrane</location>
        <topology evidence="1">Multi-pass membrane protein</topology>
    </subcellularLocation>
</comment>
<reference evidence="8" key="1">
    <citation type="submission" date="2015-02" db="EMBL/GenBank/DDBJ databases">
        <title>Genome sequencing for Strongylocentrotus purpuratus.</title>
        <authorList>
            <person name="Murali S."/>
            <person name="Liu Y."/>
            <person name="Vee V."/>
            <person name="English A."/>
            <person name="Wang M."/>
            <person name="Skinner E."/>
            <person name="Han Y."/>
            <person name="Muzny D.M."/>
            <person name="Worley K.C."/>
            <person name="Gibbs R.A."/>
        </authorList>
    </citation>
    <scope>NUCLEOTIDE SEQUENCE</scope>
</reference>
<dbReference type="Pfam" id="PF03151">
    <property type="entry name" value="TPT"/>
    <property type="match status" value="1"/>
</dbReference>
<dbReference type="CTD" id="228875"/>
<dbReference type="OrthoDB" id="18894at2759"/>
<dbReference type="GeneID" id="763619"/>
<dbReference type="PANTHER" id="PTHR11132">
    <property type="entry name" value="SOLUTE CARRIER FAMILY 35"/>
    <property type="match status" value="1"/>
</dbReference>
<feature type="transmembrane region" description="Helical" evidence="5">
    <location>
        <begin position="188"/>
        <end position="206"/>
    </location>
</feature>
<feature type="transmembrane region" description="Helical" evidence="5">
    <location>
        <begin position="164"/>
        <end position="182"/>
    </location>
</feature>
<keyword evidence="3 5" id="KW-1133">Transmembrane helix</keyword>
<dbReference type="AlphaFoldDB" id="A0A7M7NQV2"/>
<evidence type="ECO:0000256" key="4">
    <source>
        <dbReference type="ARBA" id="ARBA00023136"/>
    </source>
</evidence>
<evidence type="ECO:0000256" key="3">
    <source>
        <dbReference type="ARBA" id="ARBA00022989"/>
    </source>
</evidence>
<dbReference type="EnsemblMetazoa" id="XM_030984484">
    <property type="protein sequence ID" value="XP_030840344"/>
    <property type="gene ID" value="LOC763619"/>
</dbReference>
<sequence length="385" mass="43270">MMAVGRKPPNMLERRVNKTLYKISPPKLVKSRWMEVFLMGIKVIALVLFYYTFSISLTFYNKWLFHDFKFPLTITIIHLAVKFVIALILRSLIQACTSIKPVSLSWLTYAKIVTPTGITSALDIGFSNWSLVFITISLYTMCKSSAIIFILVFAIAFGLQKPHWMQVIIVVLIAVGLFMFTYESTQFNLEGFVLVLAASFLSGLRWSLAQILTQKEETGLRNPIDIIYHLQPVMILGLLPLAIAVEGVRICSTEDFLGFTDIHTFTLTCTKLLFGACLAFMLAMSEYLLLSRTSTLTLSISGIFKEICTLYIASQKGDEMSALNFIGMVVCLCGISLHVGLKALETKRSSENPSHDVKDDMESLINDDSSDEQELYVRKIVVTKL</sequence>
<evidence type="ECO:0000313" key="8">
    <source>
        <dbReference type="Proteomes" id="UP000007110"/>
    </source>
</evidence>
<feature type="domain" description="Sugar phosphate transporter" evidence="6">
    <location>
        <begin position="42"/>
        <end position="337"/>
    </location>
</feature>
<dbReference type="OMA" id="LFWEVPK"/>
<dbReference type="GO" id="GO:0005794">
    <property type="term" value="C:Golgi apparatus"/>
    <property type="evidence" value="ECO:0000318"/>
    <property type="project" value="GO_Central"/>
</dbReference>
<evidence type="ECO:0000256" key="1">
    <source>
        <dbReference type="ARBA" id="ARBA00004141"/>
    </source>
</evidence>
<dbReference type="RefSeq" id="XP_030840344.1">
    <property type="nucleotide sequence ID" value="XM_030984484.1"/>
</dbReference>
<dbReference type="InterPro" id="IPR004853">
    <property type="entry name" value="Sugar_P_trans_dom"/>
</dbReference>
<dbReference type="GO" id="GO:0015297">
    <property type="term" value="F:antiporter activity"/>
    <property type="evidence" value="ECO:0000318"/>
    <property type="project" value="GO_Central"/>
</dbReference>
<proteinExistence type="predicted"/>